<proteinExistence type="inferred from homology"/>
<dbReference type="EMBL" id="FNEJ01000005">
    <property type="protein sequence ID" value="SDI46269.1"/>
    <property type="molecule type" value="Genomic_DNA"/>
</dbReference>
<dbReference type="GO" id="GO:0010628">
    <property type="term" value="P:positive regulation of gene expression"/>
    <property type="evidence" value="ECO:0007669"/>
    <property type="project" value="TreeGrafter"/>
</dbReference>
<dbReference type="InterPro" id="IPR005119">
    <property type="entry name" value="LysR_subst-bd"/>
</dbReference>
<accession>A0A1G8KSB9</accession>
<protein>
    <submittedName>
        <fullName evidence="6">DNA-binding transcriptional regulator, LysR family</fullName>
    </submittedName>
</protein>
<dbReference type="SUPFAM" id="SSF53850">
    <property type="entry name" value="Periplasmic binding protein-like II"/>
    <property type="match status" value="1"/>
</dbReference>
<dbReference type="Gene3D" id="3.40.190.290">
    <property type="match status" value="1"/>
</dbReference>
<dbReference type="PANTHER" id="PTHR30427">
    <property type="entry name" value="TRANSCRIPTIONAL ACTIVATOR PROTEIN LYSR"/>
    <property type="match status" value="1"/>
</dbReference>
<dbReference type="RefSeq" id="WP_165616756.1">
    <property type="nucleotide sequence ID" value="NZ_FNEJ01000005.1"/>
</dbReference>
<name>A0A1G8KSB9_9RHOB</name>
<evidence type="ECO:0000256" key="1">
    <source>
        <dbReference type="ARBA" id="ARBA00009437"/>
    </source>
</evidence>
<reference evidence="7" key="1">
    <citation type="submission" date="2016-10" db="EMBL/GenBank/DDBJ databases">
        <authorList>
            <person name="Varghese N."/>
            <person name="Submissions S."/>
        </authorList>
    </citation>
    <scope>NUCLEOTIDE SEQUENCE [LARGE SCALE GENOMIC DNA]</scope>
    <source>
        <strain evidence="7">DSM 26424</strain>
    </source>
</reference>
<evidence type="ECO:0000256" key="3">
    <source>
        <dbReference type="ARBA" id="ARBA00023125"/>
    </source>
</evidence>
<comment type="similarity">
    <text evidence="1">Belongs to the LysR transcriptional regulatory family.</text>
</comment>
<dbReference type="GO" id="GO:0003700">
    <property type="term" value="F:DNA-binding transcription factor activity"/>
    <property type="evidence" value="ECO:0007669"/>
    <property type="project" value="InterPro"/>
</dbReference>
<dbReference type="Proteomes" id="UP000199093">
    <property type="component" value="Unassembled WGS sequence"/>
</dbReference>
<evidence type="ECO:0000313" key="7">
    <source>
        <dbReference type="Proteomes" id="UP000199093"/>
    </source>
</evidence>
<dbReference type="InterPro" id="IPR036390">
    <property type="entry name" value="WH_DNA-bd_sf"/>
</dbReference>
<feature type="domain" description="HTH lysR-type" evidence="5">
    <location>
        <begin position="2"/>
        <end position="59"/>
    </location>
</feature>
<organism evidence="6 7">
    <name type="scientific">Salipiger marinus</name>
    <dbReference type="NCBI Taxonomy" id="555512"/>
    <lineage>
        <taxon>Bacteria</taxon>
        <taxon>Pseudomonadati</taxon>
        <taxon>Pseudomonadota</taxon>
        <taxon>Alphaproteobacteria</taxon>
        <taxon>Rhodobacterales</taxon>
        <taxon>Roseobacteraceae</taxon>
        <taxon>Salipiger</taxon>
    </lineage>
</organism>
<keyword evidence="7" id="KW-1185">Reference proteome</keyword>
<keyword evidence="4" id="KW-0804">Transcription</keyword>
<gene>
    <name evidence="6" type="ORF">SAMN04487993_100546</name>
</gene>
<dbReference type="InterPro" id="IPR000847">
    <property type="entry name" value="LysR_HTH_N"/>
</dbReference>
<dbReference type="InterPro" id="IPR036388">
    <property type="entry name" value="WH-like_DNA-bd_sf"/>
</dbReference>
<dbReference type="GO" id="GO:0043565">
    <property type="term" value="F:sequence-specific DNA binding"/>
    <property type="evidence" value="ECO:0007669"/>
    <property type="project" value="TreeGrafter"/>
</dbReference>
<keyword evidence="2" id="KW-0805">Transcription regulation</keyword>
<dbReference type="PRINTS" id="PR00039">
    <property type="entry name" value="HTHLYSR"/>
</dbReference>
<dbReference type="Pfam" id="PF00126">
    <property type="entry name" value="HTH_1"/>
    <property type="match status" value="1"/>
</dbReference>
<dbReference type="Pfam" id="PF03466">
    <property type="entry name" value="LysR_substrate"/>
    <property type="match status" value="1"/>
</dbReference>
<evidence type="ECO:0000313" key="6">
    <source>
        <dbReference type="EMBL" id="SDI46269.1"/>
    </source>
</evidence>
<keyword evidence="3 6" id="KW-0238">DNA-binding</keyword>
<dbReference type="SUPFAM" id="SSF46785">
    <property type="entry name" value="Winged helix' DNA-binding domain"/>
    <property type="match status" value="1"/>
</dbReference>
<sequence>MLNVRQIEAFKAVIETGTVSRAAARLCVSQPAISKLIQHLEQDTGLELFERSPGRIRPTGDALLLFEEISRLYRGLERLETAAFDIRNSNGTMLTIGVMPALSTGFIQDLIVEYQTANSSARVALHARSTMKIADMLISGGLDIGLSSHPVDDPEIELIPLDRRPYVCVMPHGHPLAARAALTPQDLAGIRFINFTPTSDVRAQIDEIFSSAGVQRDIVTEASMAPSICAMVARGSGVALLNPLYLGAFTELVTCRPFTPTVSSEVSLLLSRHRPRTSQVARFIDLARAHAESLSPALGTPLPGTGRVTATS</sequence>
<dbReference type="AlphaFoldDB" id="A0A1G8KSB9"/>
<evidence type="ECO:0000259" key="5">
    <source>
        <dbReference type="PROSITE" id="PS50931"/>
    </source>
</evidence>
<dbReference type="STRING" id="555512.SAMN04487993_100546"/>
<dbReference type="PROSITE" id="PS50931">
    <property type="entry name" value="HTH_LYSR"/>
    <property type="match status" value="1"/>
</dbReference>
<dbReference type="Gene3D" id="1.10.10.10">
    <property type="entry name" value="Winged helix-like DNA-binding domain superfamily/Winged helix DNA-binding domain"/>
    <property type="match status" value="1"/>
</dbReference>
<evidence type="ECO:0000256" key="2">
    <source>
        <dbReference type="ARBA" id="ARBA00023015"/>
    </source>
</evidence>
<evidence type="ECO:0000256" key="4">
    <source>
        <dbReference type="ARBA" id="ARBA00023163"/>
    </source>
</evidence>
<dbReference type="PANTHER" id="PTHR30427:SF1">
    <property type="entry name" value="TRANSCRIPTIONAL ACTIVATOR PROTEIN LYSR"/>
    <property type="match status" value="1"/>
</dbReference>
<dbReference type="GO" id="GO:0009089">
    <property type="term" value="P:lysine biosynthetic process via diaminopimelate"/>
    <property type="evidence" value="ECO:0007669"/>
    <property type="project" value="TreeGrafter"/>
</dbReference>